<reference evidence="2 3" key="1">
    <citation type="submission" date="2019-01" db="EMBL/GenBank/DDBJ databases">
        <title>The genome sequence of Lactobacillus crispatus L49.</title>
        <authorList>
            <person name="Zhong J."/>
            <person name="Zhang J."/>
        </authorList>
    </citation>
    <scope>NUCLEOTIDE SEQUENCE [LARGE SCALE GENOMIC DNA]</scope>
    <source>
        <strain evidence="2 3">L49</strain>
    </source>
</reference>
<dbReference type="PANTHER" id="PTHR39201:SF1">
    <property type="entry name" value="FLAVODOXIN-LIKE DOMAIN-CONTAINING PROTEIN"/>
    <property type="match status" value="1"/>
</dbReference>
<dbReference type="GO" id="GO:0016651">
    <property type="term" value="F:oxidoreductase activity, acting on NAD(P)H"/>
    <property type="evidence" value="ECO:0007669"/>
    <property type="project" value="UniProtKB-ARBA"/>
</dbReference>
<dbReference type="PANTHER" id="PTHR39201">
    <property type="entry name" value="EXPORTED PROTEIN-RELATED"/>
    <property type="match status" value="1"/>
</dbReference>
<evidence type="ECO:0000313" key="3">
    <source>
        <dbReference type="Proteomes" id="UP000289808"/>
    </source>
</evidence>
<name>A0A135YWQ5_9LACO</name>
<evidence type="ECO:0000313" key="1">
    <source>
        <dbReference type="EMBL" id="MES5149407.1"/>
    </source>
</evidence>
<reference evidence="1" key="2">
    <citation type="submission" date="2024-06" db="EMBL/GenBank/DDBJ databases">
        <title>Vaginal Lactobacillus fatty acid response mechanisms reveal a metabolite-targeted strategy for bacterial vaginosis treatment.</title>
        <authorList>
            <person name="Zhu M."/>
            <person name="Blainey P.C."/>
            <person name="Bloom S.M."/>
            <person name="Kwon D.S."/>
        </authorList>
    </citation>
    <scope>NUCLEOTIDE SEQUENCE</scope>
    <source>
        <strain evidence="1">194_F1_1</strain>
    </source>
</reference>
<evidence type="ECO:0000313" key="4">
    <source>
        <dbReference type="Proteomes" id="UP001434419"/>
    </source>
</evidence>
<dbReference type="InterPro" id="IPR029039">
    <property type="entry name" value="Flavoprotein-like_sf"/>
</dbReference>
<accession>A0A135YWQ5</accession>
<sequence>MNKQIVYFSNSGNNERLAKRIAHYYGVNATPIIPVNPYPNKYHELTSQAKIERFRHINVAIKPVKLESNINTLILVSPIWYADLPRPVVTFLKQVQRSFQHVVFVSDKFMIGFGICKRTLKKYLSKQTTIDLIAANSNNFSLVKQYFQK</sequence>
<dbReference type="Gene3D" id="3.40.50.360">
    <property type="match status" value="1"/>
</dbReference>
<dbReference type="RefSeq" id="WP_005719103.1">
    <property type="nucleotide sequence ID" value="NZ_CP033426.1"/>
</dbReference>
<comment type="caution">
    <text evidence="2">The sequence shown here is derived from an EMBL/GenBank/DDBJ whole genome shotgun (WGS) entry which is preliminary data.</text>
</comment>
<evidence type="ECO:0000313" key="2">
    <source>
        <dbReference type="EMBL" id="RXF55203.1"/>
    </source>
</evidence>
<organism evidence="2 3">
    <name type="scientific">Lactobacillus crispatus</name>
    <dbReference type="NCBI Taxonomy" id="47770"/>
    <lineage>
        <taxon>Bacteria</taxon>
        <taxon>Bacillati</taxon>
        <taxon>Bacillota</taxon>
        <taxon>Bacilli</taxon>
        <taxon>Lactobacillales</taxon>
        <taxon>Lactobacillaceae</taxon>
        <taxon>Lactobacillus</taxon>
    </lineage>
</organism>
<dbReference type="EMBL" id="SCLX01000096">
    <property type="protein sequence ID" value="RXF55203.1"/>
    <property type="molecule type" value="Genomic_DNA"/>
</dbReference>
<dbReference type="Proteomes" id="UP000289808">
    <property type="component" value="Unassembled WGS sequence"/>
</dbReference>
<dbReference type="GO" id="GO:0010181">
    <property type="term" value="F:FMN binding"/>
    <property type="evidence" value="ECO:0007669"/>
    <property type="project" value="InterPro"/>
</dbReference>
<gene>
    <name evidence="1" type="ORF">ABVC42_05630</name>
    <name evidence="2" type="ORF">ERD32_10970</name>
</gene>
<dbReference type="Proteomes" id="UP001434419">
    <property type="component" value="Unassembled WGS sequence"/>
</dbReference>
<evidence type="ECO:0008006" key="5">
    <source>
        <dbReference type="Google" id="ProtNLM"/>
    </source>
</evidence>
<protein>
    <recommendedName>
        <fullName evidence="5">Flavodoxin</fullName>
    </recommendedName>
</protein>
<keyword evidence="4" id="KW-1185">Reference proteome</keyword>
<proteinExistence type="predicted"/>
<dbReference type="AlphaFoldDB" id="A0A135YWQ5"/>
<dbReference type="EMBL" id="JBETVU010000012">
    <property type="protein sequence ID" value="MES5149407.1"/>
    <property type="molecule type" value="Genomic_DNA"/>
</dbReference>
<dbReference type="SUPFAM" id="SSF52218">
    <property type="entry name" value="Flavoproteins"/>
    <property type="match status" value="1"/>
</dbReference>